<evidence type="ECO:0000313" key="3">
    <source>
        <dbReference type="Proteomes" id="UP000823388"/>
    </source>
</evidence>
<dbReference type="EMBL" id="CM029042">
    <property type="protein sequence ID" value="KAG2617428.1"/>
    <property type="molecule type" value="Genomic_DNA"/>
</dbReference>
<evidence type="ECO:0000256" key="1">
    <source>
        <dbReference type="SAM" id="MobiDB-lite"/>
    </source>
</evidence>
<protein>
    <submittedName>
        <fullName evidence="2">Uncharacterized protein</fullName>
    </submittedName>
</protein>
<dbReference type="AlphaFoldDB" id="A0A8T0U5X9"/>
<accession>A0A8T0U5X9</accession>
<organism evidence="2 3">
    <name type="scientific">Panicum virgatum</name>
    <name type="common">Blackwell switchgrass</name>
    <dbReference type="NCBI Taxonomy" id="38727"/>
    <lineage>
        <taxon>Eukaryota</taxon>
        <taxon>Viridiplantae</taxon>
        <taxon>Streptophyta</taxon>
        <taxon>Embryophyta</taxon>
        <taxon>Tracheophyta</taxon>
        <taxon>Spermatophyta</taxon>
        <taxon>Magnoliopsida</taxon>
        <taxon>Liliopsida</taxon>
        <taxon>Poales</taxon>
        <taxon>Poaceae</taxon>
        <taxon>PACMAD clade</taxon>
        <taxon>Panicoideae</taxon>
        <taxon>Panicodae</taxon>
        <taxon>Paniceae</taxon>
        <taxon>Panicinae</taxon>
        <taxon>Panicum</taxon>
        <taxon>Panicum sect. Hiantes</taxon>
    </lineage>
</organism>
<feature type="compositionally biased region" description="Basic residues" evidence="1">
    <location>
        <begin position="89"/>
        <end position="100"/>
    </location>
</feature>
<gene>
    <name evidence="2" type="ORF">PVAP13_3NG180883</name>
</gene>
<dbReference type="Proteomes" id="UP000823388">
    <property type="component" value="Chromosome 3N"/>
</dbReference>
<feature type="region of interest" description="Disordered" evidence="1">
    <location>
        <begin position="77"/>
        <end position="100"/>
    </location>
</feature>
<reference evidence="2" key="1">
    <citation type="submission" date="2020-05" db="EMBL/GenBank/DDBJ databases">
        <title>WGS assembly of Panicum virgatum.</title>
        <authorList>
            <person name="Lovell J.T."/>
            <person name="Jenkins J."/>
            <person name="Shu S."/>
            <person name="Juenger T.E."/>
            <person name="Schmutz J."/>
        </authorList>
    </citation>
    <scope>NUCLEOTIDE SEQUENCE</scope>
    <source>
        <strain evidence="2">AP13</strain>
    </source>
</reference>
<evidence type="ECO:0000313" key="2">
    <source>
        <dbReference type="EMBL" id="KAG2617428.1"/>
    </source>
</evidence>
<keyword evidence="3" id="KW-1185">Reference proteome</keyword>
<sequence>MVFPSVCSAWPPTPPIGSSATRHGQFPRCRSAAQLTIRRSFFRRRYWAWRRRRASACPRSQSNALPFLTPLTPPVAGFPEAASLPSSRSVRRSSRRRSGD</sequence>
<comment type="caution">
    <text evidence="2">The sequence shown here is derived from an EMBL/GenBank/DDBJ whole genome shotgun (WGS) entry which is preliminary data.</text>
</comment>
<proteinExistence type="predicted"/>
<name>A0A8T0U5X9_PANVG</name>